<evidence type="ECO:0000313" key="9">
    <source>
        <dbReference type="Proteomes" id="UP000054321"/>
    </source>
</evidence>
<keyword evidence="7" id="KW-0503">Monooxygenase</keyword>
<dbReference type="InterPro" id="IPR017972">
    <property type="entry name" value="Cyt_P450_CS"/>
</dbReference>
<evidence type="ECO:0000256" key="2">
    <source>
        <dbReference type="ARBA" id="ARBA00010617"/>
    </source>
</evidence>
<feature type="binding site" description="axial binding residue" evidence="6">
    <location>
        <position position="407"/>
    </location>
    <ligand>
        <name>heme</name>
        <dbReference type="ChEBI" id="CHEBI:30413"/>
    </ligand>
    <ligandPart>
        <name>Fe</name>
        <dbReference type="ChEBI" id="CHEBI:18248"/>
    </ligandPart>
</feature>
<comment type="similarity">
    <text evidence="2 7">Belongs to the cytochrome P450 family.</text>
</comment>
<dbReference type="GO" id="GO:0004497">
    <property type="term" value="F:monooxygenase activity"/>
    <property type="evidence" value="ECO:0007669"/>
    <property type="project" value="UniProtKB-KW"/>
</dbReference>
<dbReference type="GO" id="GO:0016705">
    <property type="term" value="F:oxidoreductase activity, acting on paired donors, with incorporation or reduction of molecular oxygen"/>
    <property type="evidence" value="ECO:0007669"/>
    <property type="project" value="InterPro"/>
</dbReference>
<evidence type="ECO:0000256" key="3">
    <source>
        <dbReference type="ARBA" id="ARBA00022617"/>
    </source>
</evidence>
<dbReference type="EMBL" id="KN832889">
    <property type="protein sequence ID" value="KIM94581.1"/>
    <property type="molecule type" value="Genomic_DNA"/>
</dbReference>
<comment type="cofactor">
    <cofactor evidence="1 6">
        <name>heme</name>
        <dbReference type="ChEBI" id="CHEBI:30413"/>
    </cofactor>
</comment>
<evidence type="ECO:0008006" key="10">
    <source>
        <dbReference type="Google" id="ProtNLM"/>
    </source>
</evidence>
<dbReference type="PROSITE" id="PS00086">
    <property type="entry name" value="CYTOCHROME_P450"/>
    <property type="match status" value="1"/>
</dbReference>
<reference evidence="8 9" key="1">
    <citation type="submission" date="2014-04" db="EMBL/GenBank/DDBJ databases">
        <authorList>
            <consortium name="DOE Joint Genome Institute"/>
            <person name="Kuo A."/>
            <person name="Martino E."/>
            <person name="Perotto S."/>
            <person name="Kohler A."/>
            <person name="Nagy L.G."/>
            <person name="Floudas D."/>
            <person name="Copeland A."/>
            <person name="Barry K.W."/>
            <person name="Cichocki N."/>
            <person name="Veneault-Fourrey C."/>
            <person name="LaButti K."/>
            <person name="Lindquist E.A."/>
            <person name="Lipzen A."/>
            <person name="Lundell T."/>
            <person name="Morin E."/>
            <person name="Murat C."/>
            <person name="Sun H."/>
            <person name="Tunlid A."/>
            <person name="Henrissat B."/>
            <person name="Grigoriev I.V."/>
            <person name="Hibbett D.S."/>
            <person name="Martin F."/>
            <person name="Nordberg H.P."/>
            <person name="Cantor M.N."/>
            <person name="Hua S.X."/>
        </authorList>
    </citation>
    <scope>NUCLEOTIDE SEQUENCE [LARGE SCALE GENOMIC DNA]</scope>
    <source>
        <strain evidence="8 9">Zn</strain>
    </source>
</reference>
<accession>A0A0C3GWC0</accession>
<dbReference type="Pfam" id="PF00067">
    <property type="entry name" value="p450"/>
    <property type="match status" value="1"/>
</dbReference>
<dbReference type="SUPFAM" id="SSF48264">
    <property type="entry name" value="Cytochrome P450"/>
    <property type="match status" value="1"/>
</dbReference>
<keyword evidence="3 6" id="KW-0349">Heme</keyword>
<dbReference type="AlphaFoldDB" id="A0A0C3GWC0"/>
<dbReference type="Proteomes" id="UP000054321">
    <property type="component" value="Unassembled WGS sequence"/>
</dbReference>
<evidence type="ECO:0000256" key="5">
    <source>
        <dbReference type="ARBA" id="ARBA00023004"/>
    </source>
</evidence>
<dbReference type="InterPro" id="IPR001128">
    <property type="entry name" value="Cyt_P450"/>
</dbReference>
<gene>
    <name evidence="8" type="ORF">OIDMADRAFT_135808</name>
</gene>
<protein>
    <recommendedName>
        <fullName evidence="10">Cytochrome P450</fullName>
    </recommendedName>
</protein>
<keyword evidence="9" id="KW-1185">Reference proteome</keyword>
<name>A0A0C3GWC0_OIDMZ</name>
<dbReference type="CDD" id="cd11058">
    <property type="entry name" value="CYP60B-like"/>
    <property type="match status" value="1"/>
</dbReference>
<reference evidence="9" key="2">
    <citation type="submission" date="2015-01" db="EMBL/GenBank/DDBJ databases">
        <title>Evolutionary Origins and Diversification of the Mycorrhizal Mutualists.</title>
        <authorList>
            <consortium name="DOE Joint Genome Institute"/>
            <consortium name="Mycorrhizal Genomics Consortium"/>
            <person name="Kohler A."/>
            <person name="Kuo A."/>
            <person name="Nagy L.G."/>
            <person name="Floudas D."/>
            <person name="Copeland A."/>
            <person name="Barry K.W."/>
            <person name="Cichocki N."/>
            <person name="Veneault-Fourrey C."/>
            <person name="LaButti K."/>
            <person name="Lindquist E.A."/>
            <person name="Lipzen A."/>
            <person name="Lundell T."/>
            <person name="Morin E."/>
            <person name="Murat C."/>
            <person name="Riley R."/>
            <person name="Ohm R."/>
            <person name="Sun H."/>
            <person name="Tunlid A."/>
            <person name="Henrissat B."/>
            <person name="Grigoriev I.V."/>
            <person name="Hibbett D.S."/>
            <person name="Martin F."/>
        </authorList>
    </citation>
    <scope>NUCLEOTIDE SEQUENCE [LARGE SCALE GENOMIC DNA]</scope>
    <source>
        <strain evidence="9">Zn</strain>
    </source>
</reference>
<dbReference type="PANTHER" id="PTHR24305:SF210">
    <property type="entry name" value="CYTOCHROME P450 MONOOXYGENASE ASQL-RELATED"/>
    <property type="match status" value="1"/>
</dbReference>
<evidence type="ECO:0000256" key="6">
    <source>
        <dbReference type="PIRSR" id="PIRSR602401-1"/>
    </source>
</evidence>
<dbReference type="InterPro" id="IPR002401">
    <property type="entry name" value="Cyt_P450_E_grp-I"/>
</dbReference>
<dbReference type="OrthoDB" id="3796296at2759"/>
<evidence type="ECO:0000256" key="4">
    <source>
        <dbReference type="ARBA" id="ARBA00022723"/>
    </source>
</evidence>
<proteinExistence type="inferred from homology"/>
<sequence length="469" mass="53491">YNLFWHPLSSYPGHPLSCCSRLSWLWHIYYGDTHLWTEIMHRKYGPVVRIAPNELSYIEPQAWYDIYSMKPGRISLSKELEGHVPMDEEGIFTVQDDIGHARIRKLIAAGFSNKSLTDQEPRLNRHFDLIIKMLARSHGKVDISHWMTLFSSDVISDLMFGQSFNSLHRGDHHTVLVFDAFFAFVIVAATHRAVPIVKFLVRAVPPRFLPWFHQAITASNELLDKRIAKANSEPDFLKTAISQLNATNGISRTELNATAIEILFAGTETTATLLTSAVYLILSNPDVHKRCKSEIRNAFAHSYEINMSTTLVLPYLAATIEETKRLRPPIAITFPRFTRPDGAIICGKYVPGKTFVGVQSWSAYRSKDNFTDPHTFIPDRWMAPCPERYTGDKKGVIKAFGIGPRSCLGRNLADAEVRVVLCRLFWNFDMSLCEESLKWDESMKTYGIWRSPKLWVQLAPAKVEKRVDT</sequence>
<dbReference type="InterPro" id="IPR036396">
    <property type="entry name" value="Cyt_P450_sf"/>
</dbReference>
<dbReference type="InterPro" id="IPR050121">
    <property type="entry name" value="Cytochrome_P450_monoxygenase"/>
</dbReference>
<feature type="non-terminal residue" evidence="8">
    <location>
        <position position="1"/>
    </location>
</feature>
<evidence type="ECO:0000313" key="8">
    <source>
        <dbReference type="EMBL" id="KIM94581.1"/>
    </source>
</evidence>
<evidence type="ECO:0000256" key="1">
    <source>
        <dbReference type="ARBA" id="ARBA00001971"/>
    </source>
</evidence>
<keyword evidence="7" id="KW-0560">Oxidoreductase</keyword>
<dbReference type="InParanoid" id="A0A0C3GWC0"/>
<dbReference type="PANTHER" id="PTHR24305">
    <property type="entry name" value="CYTOCHROME P450"/>
    <property type="match status" value="1"/>
</dbReference>
<evidence type="ECO:0000256" key="7">
    <source>
        <dbReference type="RuleBase" id="RU000461"/>
    </source>
</evidence>
<keyword evidence="4 6" id="KW-0479">Metal-binding</keyword>
<dbReference type="PRINTS" id="PR00385">
    <property type="entry name" value="P450"/>
</dbReference>
<dbReference type="HOGENOM" id="CLU_001570_14_11_1"/>
<dbReference type="GO" id="GO:0020037">
    <property type="term" value="F:heme binding"/>
    <property type="evidence" value="ECO:0007669"/>
    <property type="project" value="InterPro"/>
</dbReference>
<dbReference type="GO" id="GO:0005506">
    <property type="term" value="F:iron ion binding"/>
    <property type="evidence" value="ECO:0007669"/>
    <property type="project" value="InterPro"/>
</dbReference>
<organism evidence="8 9">
    <name type="scientific">Oidiodendron maius (strain Zn)</name>
    <dbReference type="NCBI Taxonomy" id="913774"/>
    <lineage>
        <taxon>Eukaryota</taxon>
        <taxon>Fungi</taxon>
        <taxon>Dikarya</taxon>
        <taxon>Ascomycota</taxon>
        <taxon>Pezizomycotina</taxon>
        <taxon>Leotiomycetes</taxon>
        <taxon>Leotiomycetes incertae sedis</taxon>
        <taxon>Myxotrichaceae</taxon>
        <taxon>Oidiodendron</taxon>
    </lineage>
</organism>
<keyword evidence="5 6" id="KW-0408">Iron</keyword>
<dbReference type="STRING" id="913774.A0A0C3GWC0"/>
<dbReference type="PRINTS" id="PR00463">
    <property type="entry name" value="EP450I"/>
</dbReference>
<dbReference type="Gene3D" id="1.10.630.10">
    <property type="entry name" value="Cytochrome P450"/>
    <property type="match status" value="1"/>
</dbReference>